<gene>
    <name evidence="1" type="ORF">MKW94_016423</name>
</gene>
<organism evidence="1 2">
    <name type="scientific">Papaver nudicaule</name>
    <name type="common">Iceland poppy</name>
    <dbReference type="NCBI Taxonomy" id="74823"/>
    <lineage>
        <taxon>Eukaryota</taxon>
        <taxon>Viridiplantae</taxon>
        <taxon>Streptophyta</taxon>
        <taxon>Embryophyta</taxon>
        <taxon>Tracheophyta</taxon>
        <taxon>Spermatophyta</taxon>
        <taxon>Magnoliopsida</taxon>
        <taxon>Ranunculales</taxon>
        <taxon>Papaveraceae</taxon>
        <taxon>Papaveroideae</taxon>
        <taxon>Papaver</taxon>
    </lineage>
</organism>
<dbReference type="EMBL" id="JAJJMA010226803">
    <property type="protein sequence ID" value="MCL7041728.1"/>
    <property type="molecule type" value="Genomic_DNA"/>
</dbReference>
<name>A0AA42AUL4_PAPNU</name>
<dbReference type="AlphaFoldDB" id="A0AA42AUL4"/>
<accession>A0AA42AUL4</accession>
<keyword evidence="2" id="KW-1185">Reference proteome</keyword>
<dbReference type="Proteomes" id="UP001177140">
    <property type="component" value="Unassembled WGS sequence"/>
</dbReference>
<reference evidence="1" key="1">
    <citation type="submission" date="2022-03" db="EMBL/GenBank/DDBJ databases">
        <title>A functionally conserved STORR gene fusion in Papaver species that diverged 16.8 million years ago.</title>
        <authorList>
            <person name="Catania T."/>
        </authorList>
    </citation>
    <scope>NUCLEOTIDE SEQUENCE</scope>
    <source>
        <strain evidence="1">S-191538</strain>
    </source>
</reference>
<sequence>MSSFSKDLPVLNFVIEEEPEYVDVDMEELRRISRARQDRRLRDLLRTRQISTKKTSTNGKIVHRIGHLIPAGFFKNWQSGMSRIERDACVEEVEYLHTSPERQ</sequence>
<protein>
    <submittedName>
        <fullName evidence="1">Uncharacterized protein</fullName>
    </submittedName>
</protein>
<proteinExistence type="predicted"/>
<evidence type="ECO:0000313" key="1">
    <source>
        <dbReference type="EMBL" id="MCL7041728.1"/>
    </source>
</evidence>
<evidence type="ECO:0000313" key="2">
    <source>
        <dbReference type="Proteomes" id="UP001177140"/>
    </source>
</evidence>
<comment type="caution">
    <text evidence="1">The sequence shown here is derived from an EMBL/GenBank/DDBJ whole genome shotgun (WGS) entry which is preliminary data.</text>
</comment>